<gene>
    <name evidence="2" type="ORF">BKL49_11105</name>
</gene>
<sequence>MSTTLKVLSAKKVVASHQINQGDTLVIEARDSSNYQLINDQTGLGPQNIIAKREGKDLKIFLEDGDMNPDVVIQNYYGDENGEETSNLIVGQHENGGIYAYVPESGLKSDAVSMLAEEVAAPQALGGEDLGSAFWAFNPWWLLALIPLAAGIAIAAHDSGSSGSSDNSADKPVLKAENDGSIKVTPGADNTKVEITYTDENGNQKTAVVTKGNDGKWVSNDPNVVVNNDGTFTIPADSVKDNSKVTAVGRDDNGNKADADAVTAGDTKTPGDSNGDGVVDGNDDSSNNVKLPNGQEVPRNTNGAPNIVFGEDENGDGKLNGTEITGKDGADKTPVYITIPDNTEVGDSLIVTINGEPTTIPVTQEMINNGYT</sequence>
<feature type="compositionally biased region" description="Low complexity" evidence="1">
    <location>
        <begin position="157"/>
        <end position="167"/>
    </location>
</feature>
<name>A0A1V3JGL6_9PAST</name>
<evidence type="ECO:0000256" key="1">
    <source>
        <dbReference type="SAM" id="MobiDB-lite"/>
    </source>
</evidence>
<dbReference type="Proteomes" id="UP000188602">
    <property type="component" value="Unassembled WGS sequence"/>
</dbReference>
<accession>A0A1V3JGL6</accession>
<evidence type="ECO:0008006" key="4">
    <source>
        <dbReference type="Google" id="ProtNLM"/>
    </source>
</evidence>
<feature type="compositionally biased region" description="Basic and acidic residues" evidence="1">
    <location>
        <begin position="168"/>
        <end position="180"/>
    </location>
</feature>
<protein>
    <recommendedName>
        <fullName evidence="4">Bacterial Ig domain-containing protein</fullName>
    </recommendedName>
</protein>
<reference evidence="2 3" key="1">
    <citation type="submission" date="2016-10" db="EMBL/GenBank/DDBJ databases">
        <title>Rodentibacter gen. nov. and new species.</title>
        <authorList>
            <person name="Christensen H."/>
        </authorList>
    </citation>
    <scope>NUCLEOTIDE SEQUENCE [LARGE SCALE GENOMIC DNA]</scope>
    <source>
        <strain evidence="2 3">Ac151</strain>
    </source>
</reference>
<dbReference type="AlphaFoldDB" id="A0A1V3JGL6"/>
<organism evidence="2 3">
    <name type="scientific">Rodentibacter myodis</name>
    <dbReference type="NCBI Taxonomy" id="1907939"/>
    <lineage>
        <taxon>Bacteria</taxon>
        <taxon>Pseudomonadati</taxon>
        <taxon>Pseudomonadota</taxon>
        <taxon>Gammaproteobacteria</taxon>
        <taxon>Pasteurellales</taxon>
        <taxon>Pasteurellaceae</taxon>
        <taxon>Rodentibacter</taxon>
    </lineage>
</organism>
<keyword evidence="3" id="KW-1185">Reference proteome</keyword>
<feature type="region of interest" description="Disordered" evidence="1">
    <location>
        <begin position="247"/>
        <end position="318"/>
    </location>
</feature>
<proteinExistence type="predicted"/>
<feature type="region of interest" description="Disordered" evidence="1">
    <location>
        <begin position="157"/>
        <end position="187"/>
    </location>
</feature>
<comment type="caution">
    <text evidence="2">The sequence shown here is derived from an EMBL/GenBank/DDBJ whole genome shotgun (WGS) entry which is preliminary data.</text>
</comment>
<dbReference type="STRING" id="1907939.BKL49_11105"/>
<evidence type="ECO:0000313" key="2">
    <source>
        <dbReference type="EMBL" id="OOF55900.1"/>
    </source>
</evidence>
<evidence type="ECO:0000313" key="3">
    <source>
        <dbReference type="Proteomes" id="UP000188602"/>
    </source>
</evidence>
<dbReference type="EMBL" id="MLHQ01000034">
    <property type="protein sequence ID" value="OOF55900.1"/>
    <property type="molecule type" value="Genomic_DNA"/>
</dbReference>
<feature type="non-terminal residue" evidence="2">
    <location>
        <position position="372"/>
    </location>
</feature>
<feature type="compositionally biased region" description="Low complexity" evidence="1">
    <location>
        <begin position="271"/>
        <end position="289"/>
    </location>
</feature>
<feature type="compositionally biased region" description="Basic and acidic residues" evidence="1">
    <location>
        <begin position="247"/>
        <end position="259"/>
    </location>
</feature>